<dbReference type="EMBL" id="CAJHNJ030000021">
    <property type="protein sequence ID" value="CAG9118799.1"/>
    <property type="molecule type" value="Genomic_DNA"/>
</dbReference>
<evidence type="ECO:0000313" key="12">
    <source>
        <dbReference type="EMBL" id="CAG9118799.1"/>
    </source>
</evidence>
<feature type="domain" description="C2H2-type" evidence="10">
    <location>
        <begin position="279"/>
        <end position="306"/>
    </location>
</feature>
<dbReference type="InterPro" id="IPR012934">
    <property type="entry name" value="Znf_AD"/>
</dbReference>
<dbReference type="Pfam" id="PF00096">
    <property type="entry name" value="zf-C2H2"/>
    <property type="match status" value="4"/>
</dbReference>
<dbReference type="GO" id="GO:0005634">
    <property type="term" value="C:nucleus"/>
    <property type="evidence" value="ECO:0007669"/>
    <property type="project" value="UniProtKB-SubCell"/>
</dbReference>
<dbReference type="PANTHER" id="PTHR24390:SF241">
    <property type="entry name" value="AGAP011409-PA"/>
    <property type="match status" value="1"/>
</dbReference>
<dbReference type="GO" id="GO:0006357">
    <property type="term" value="P:regulation of transcription by RNA polymerase II"/>
    <property type="evidence" value="ECO:0007669"/>
    <property type="project" value="TreeGrafter"/>
</dbReference>
<keyword evidence="5 8" id="KW-0862">Zinc</keyword>
<accession>A0A8S4ERR5</accession>
<evidence type="ECO:0000256" key="2">
    <source>
        <dbReference type="ARBA" id="ARBA00022723"/>
    </source>
</evidence>
<feature type="domain" description="C2H2-type" evidence="10">
    <location>
        <begin position="251"/>
        <end position="278"/>
    </location>
</feature>
<sequence>MVSRLLLLKMLQCRLARRSNKQDSAKLDNEQDPGEGPSTESVDIKVEPDDDFQEPPETTVPLVCRVCLKDGHIPIFGDSDKLTEDVSEALSTFANIEITMEDNFPKYLCTACYSLLQGAIIFRKTAQHSDKILKKPKKEIIQETPFDDEVSHSFDEDNSNETREKTYRCKKCDIDFKCAKDLQNHRKVTNHWKMKRPCPICNKVYSNYYFKRHMEYHKHSTPYVCDVCGKAFVLQGHFSRHRMTHDFELPFQCTMCPYRGRFTESLKMHMRSHTGEKPYQCPECPVRCINMSNLKRHRNTHKKEHDFKCETCGKGFFMKRDLDLHFKVDHTGIKDHVCNVCGKAFGYRKQMMKHQLKVHKREKLKSGRMPLYLQVERKKELGERV</sequence>
<evidence type="ECO:0000313" key="13">
    <source>
        <dbReference type="Proteomes" id="UP000653454"/>
    </source>
</evidence>
<feature type="domain" description="C2H2-type" evidence="10">
    <location>
        <begin position="223"/>
        <end position="250"/>
    </location>
</feature>
<evidence type="ECO:0000259" key="10">
    <source>
        <dbReference type="PROSITE" id="PS50157"/>
    </source>
</evidence>
<feature type="domain" description="C2H2-type" evidence="10">
    <location>
        <begin position="307"/>
        <end position="335"/>
    </location>
</feature>
<dbReference type="SMART" id="SM00868">
    <property type="entry name" value="zf-AD"/>
    <property type="match status" value="1"/>
</dbReference>
<dbReference type="Pfam" id="PF07776">
    <property type="entry name" value="zf-AD"/>
    <property type="match status" value="1"/>
</dbReference>
<evidence type="ECO:0000259" key="11">
    <source>
        <dbReference type="PROSITE" id="PS51915"/>
    </source>
</evidence>
<gene>
    <name evidence="12" type="ORF">PLXY2_LOCUS6551</name>
</gene>
<feature type="domain" description="C2H2-type" evidence="10">
    <location>
        <begin position="167"/>
        <end position="196"/>
    </location>
</feature>
<evidence type="ECO:0000256" key="5">
    <source>
        <dbReference type="ARBA" id="ARBA00022833"/>
    </source>
</evidence>
<evidence type="ECO:0000256" key="7">
    <source>
        <dbReference type="PROSITE-ProRule" id="PRU00042"/>
    </source>
</evidence>
<dbReference type="SUPFAM" id="SSF57716">
    <property type="entry name" value="Glucocorticoid receptor-like (DNA-binding domain)"/>
    <property type="match status" value="1"/>
</dbReference>
<feature type="region of interest" description="Disordered" evidence="9">
    <location>
        <begin position="19"/>
        <end position="56"/>
    </location>
</feature>
<dbReference type="Proteomes" id="UP000653454">
    <property type="component" value="Unassembled WGS sequence"/>
</dbReference>
<feature type="binding site" evidence="8">
    <location>
        <position position="112"/>
    </location>
    <ligand>
        <name>Zn(2+)</name>
        <dbReference type="ChEBI" id="CHEBI:29105"/>
    </ligand>
</feature>
<evidence type="ECO:0000256" key="6">
    <source>
        <dbReference type="ARBA" id="ARBA00023242"/>
    </source>
</evidence>
<proteinExistence type="predicted"/>
<keyword evidence="13" id="KW-1185">Reference proteome</keyword>
<dbReference type="SUPFAM" id="SSF57667">
    <property type="entry name" value="beta-beta-alpha zinc fingers"/>
    <property type="match status" value="4"/>
</dbReference>
<organism evidence="12 13">
    <name type="scientific">Plutella xylostella</name>
    <name type="common">Diamondback moth</name>
    <name type="synonym">Plutella maculipennis</name>
    <dbReference type="NCBI Taxonomy" id="51655"/>
    <lineage>
        <taxon>Eukaryota</taxon>
        <taxon>Metazoa</taxon>
        <taxon>Ecdysozoa</taxon>
        <taxon>Arthropoda</taxon>
        <taxon>Hexapoda</taxon>
        <taxon>Insecta</taxon>
        <taxon>Pterygota</taxon>
        <taxon>Neoptera</taxon>
        <taxon>Endopterygota</taxon>
        <taxon>Lepidoptera</taxon>
        <taxon>Glossata</taxon>
        <taxon>Ditrysia</taxon>
        <taxon>Yponomeutoidea</taxon>
        <taxon>Plutellidae</taxon>
        <taxon>Plutella</taxon>
    </lineage>
</organism>
<evidence type="ECO:0000256" key="3">
    <source>
        <dbReference type="ARBA" id="ARBA00022737"/>
    </source>
</evidence>
<keyword evidence="4 7" id="KW-0863">Zinc-finger</keyword>
<dbReference type="SMART" id="SM00355">
    <property type="entry name" value="ZnF_C2H2"/>
    <property type="match status" value="7"/>
</dbReference>
<dbReference type="PROSITE" id="PS00028">
    <property type="entry name" value="ZINC_FINGER_C2H2_1"/>
    <property type="match status" value="5"/>
</dbReference>
<comment type="caution">
    <text evidence="12">The sequence shown here is derived from an EMBL/GenBank/DDBJ whole genome shotgun (WGS) entry which is preliminary data.</text>
</comment>
<evidence type="ECO:0000256" key="1">
    <source>
        <dbReference type="ARBA" id="ARBA00004123"/>
    </source>
</evidence>
<dbReference type="Gene3D" id="3.40.1800.20">
    <property type="match status" value="1"/>
</dbReference>
<dbReference type="GO" id="GO:0003700">
    <property type="term" value="F:DNA-binding transcription factor activity"/>
    <property type="evidence" value="ECO:0007669"/>
    <property type="project" value="TreeGrafter"/>
</dbReference>
<dbReference type="FunFam" id="3.30.160.60:FF:000446">
    <property type="entry name" value="Zinc finger protein"/>
    <property type="match status" value="1"/>
</dbReference>
<name>A0A8S4ERR5_PLUXY</name>
<dbReference type="PROSITE" id="PS50157">
    <property type="entry name" value="ZINC_FINGER_C2H2_2"/>
    <property type="match status" value="6"/>
</dbReference>
<comment type="subcellular location">
    <subcellularLocation>
        <location evidence="1">Nucleus</location>
    </subcellularLocation>
</comment>
<evidence type="ECO:0000256" key="9">
    <source>
        <dbReference type="SAM" id="MobiDB-lite"/>
    </source>
</evidence>
<feature type="domain" description="C2H2-type" evidence="10">
    <location>
        <begin position="336"/>
        <end position="364"/>
    </location>
</feature>
<keyword evidence="3" id="KW-0677">Repeat</keyword>
<feature type="binding site" evidence="8">
    <location>
        <position position="64"/>
    </location>
    <ligand>
        <name>Zn(2+)</name>
        <dbReference type="ChEBI" id="CHEBI:29105"/>
    </ligand>
</feature>
<evidence type="ECO:0000256" key="8">
    <source>
        <dbReference type="PROSITE-ProRule" id="PRU01263"/>
    </source>
</evidence>
<dbReference type="InterPro" id="IPR036236">
    <property type="entry name" value="Znf_C2H2_sf"/>
</dbReference>
<dbReference type="PANTHER" id="PTHR24390">
    <property type="entry name" value="ZINC FINGER PROTEIN"/>
    <property type="match status" value="1"/>
</dbReference>
<dbReference type="PROSITE" id="PS51915">
    <property type="entry name" value="ZAD"/>
    <property type="match status" value="1"/>
</dbReference>
<dbReference type="GO" id="GO:0008270">
    <property type="term" value="F:zinc ion binding"/>
    <property type="evidence" value="ECO:0007669"/>
    <property type="project" value="UniProtKB-UniRule"/>
</dbReference>
<protein>
    <submittedName>
        <fullName evidence="12">(diamondback moth) hypothetical protein</fullName>
    </submittedName>
</protein>
<dbReference type="InterPro" id="IPR013087">
    <property type="entry name" value="Znf_C2H2_type"/>
</dbReference>
<feature type="binding site" evidence="8">
    <location>
        <position position="67"/>
    </location>
    <ligand>
        <name>Zn(2+)</name>
        <dbReference type="ChEBI" id="CHEBI:29105"/>
    </ligand>
</feature>
<feature type="binding site" evidence="8">
    <location>
        <position position="109"/>
    </location>
    <ligand>
        <name>Zn(2+)</name>
        <dbReference type="ChEBI" id="CHEBI:29105"/>
    </ligand>
</feature>
<dbReference type="FunFam" id="3.30.160.60:FF:002343">
    <property type="entry name" value="Zinc finger protein 33A"/>
    <property type="match status" value="1"/>
</dbReference>
<reference evidence="12" key="1">
    <citation type="submission" date="2020-11" db="EMBL/GenBank/DDBJ databases">
        <authorList>
            <person name="Whiteford S."/>
        </authorList>
    </citation>
    <scope>NUCLEOTIDE SEQUENCE</scope>
</reference>
<keyword evidence="2 8" id="KW-0479">Metal-binding</keyword>
<dbReference type="GO" id="GO:0000978">
    <property type="term" value="F:RNA polymerase II cis-regulatory region sequence-specific DNA binding"/>
    <property type="evidence" value="ECO:0007669"/>
    <property type="project" value="TreeGrafter"/>
</dbReference>
<dbReference type="Gene3D" id="3.30.160.60">
    <property type="entry name" value="Classic Zinc Finger"/>
    <property type="match status" value="5"/>
</dbReference>
<keyword evidence="6" id="KW-0539">Nucleus</keyword>
<feature type="domain" description="ZAD" evidence="11">
    <location>
        <begin position="62"/>
        <end position="136"/>
    </location>
</feature>
<evidence type="ECO:0000256" key="4">
    <source>
        <dbReference type="ARBA" id="ARBA00022771"/>
    </source>
</evidence>
<feature type="compositionally biased region" description="Basic and acidic residues" evidence="9">
    <location>
        <begin position="20"/>
        <end position="29"/>
    </location>
</feature>
<dbReference type="AlphaFoldDB" id="A0A8S4ERR5"/>